<sequence length="30" mass="3608">MLYRSIRDKAHFTAKLKTTKTPFLCMYNKT</sequence>
<dbReference type="AlphaFoldDB" id="A0A0E9T3D7"/>
<evidence type="ECO:0000313" key="1">
    <source>
        <dbReference type="EMBL" id="JAH48134.1"/>
    </source>
</evidence>
<organism evidence="1">
    <name type="scientific">Anguilla anguilla</name>
    <name type="common">European freshwater eel</name>
    <name type="synonym">Muraena anguilla</name>
    <dbReference type="NCBI Taxonomy" id="7936"/>
    <lineage>
        <taxon>Eukaryota</taxon>
        <taxon>Metazoa</taxon>
        <taxon>Chordata</taxon>
        <taxon>Craniata</taxon>
        <taxon>Vertebrata</taxon>
        <taxon>Euteleostomi</taxon>
        <taxon>Actinopterygii</taxon>
        <taxon>Neopterygii</taxon>
        <taxon>Teleostei</taxon>
        <taxon>Anguilliformes</taxon>
        <taxon>Anguillidae</taxon>
        <taxon>Anguilla</taxon>
    </lineage>
</organism>
<accession>A0A0E9T3D7</accession>
<dbReference type="EMBL" id="GBXM01060443">
    <property type="protein sequence ID" value="JAH48134.1"/>
    <property type="molecule type" value="Transcribed_RNA"/>
</dbReference>
<proteinExistence type="predicted"/>
<reference evidence="1" key="1">
    <citation type="submission" date="2014-11" db="EMBL/GenBank/DDBJ databases">
        <authorList>
            <person name="Amaro Gonzalez C."/>
        </authorList>
    </citation>
    <scope>NUCLEOTIDE SEQUENCE</scope>
</reference>
<protein>
    <submittedName>
        <fullName evidence="1">Uncharacterized protein</fullName>
    </submittedName>
</protein>
<reference evidence="1" key="2">
    <citation type="journal article" date="2015" name="Fish Shellfish Immunol.">
        <title>Early steps in the European eel (Anguilla anguilla)-Vibrio vulnificus interaction in the gills: Role of the RtxA13 toxin.</title>
        <authorList>
            <person name="Callol A."/>
            <person name="Pajuelo D."/>
            <person name="Ebbesson L."/>
            <person name="Teles M."/>
            <person name="MacKenzie S."/>
            <person name="Amaro C."/>
        </authorList>
    </citation>
    <scope>NUCLEOTIDE SEQUENCE</scope>
</reference>
<name>A0A0E9T3D7_ANGAN</name>